<dbReference type="Pfam" id="PF05746">
    <property type="entry name" value="DALR_1"/>
    <property type="match status" value="1"/>
</dbReference>
<proteinExistence type="inferred from homology"/>
<comment type="subcellular location">
    <subcellularLocation>
        <location evidence="1 10">Cytoplasm</location>
    </subcellularLocation>
</comment>
<evidence type="ECO:0000256" key="5">
    <source>
        <dbReference type="ARBA" id="ARBA00022741"/>
    </source>
</evidence>
<accession>A0A172TK28</accession>
<gene>
    <name evidence="10" type="primary">glyS</name>
    <name evidence="12" type="ORF">SY83_14805</name>
</gene>
<evidence type="ECO:0000256" key="2">
    <source>
        <dbReference type="ARBA" id="ARBA00008226"/>
    </source>
</evidence>
<evidence type="ECO:0000256" key="1">
    <source>
        <dbReference type="ARBA" id="ARBA00004496"/>
    </source>
</evidence>
<evidence type="ECO:0000256" key="10">
    <source>
        <dbReference type="HAMAP-Rule" id="MF_00255"/>
    </source>
</evidence>
<evidence type="ECO:0000256" key="4">
    <source>
        <dbReference type="ARBA" id="ARBA00022598"/>
    </source>
</evidence>
<dbReference type="GO" id="GO:0005829">
    <property type="term" value="C:cytosol"/>
    <property type="evidence" value="ECO:0007669"/>
    <property type="project" value="TreeGrafter"/>
</dbReference>
<dbReference type="Pfam" id="PF02092">
    <property type="entry name" value="tRNA_synt_2f"/>
    <property type="match status" value="1"/>
</dbReference>
<evidence type="ECO:0000256" key="6">
    <source>
        <dbReference type="ARBA" id="ARBA00022840"/>
    </source>
</evidence>
<dbReference type="GO" id="GO:0006426">
    <property type="term" value="P:glycyl-tRNA aminoacylation"/>
    <property type="evidence" value="ECO:0007669"/>
    <property type="project" value="UniProtKB-UniRule"/>
</dbReference>
<feature type="domain" description="DALR anticodon binding" evidence="11">
    <location>
        <begin position="588"/>
        <end position="680"/>
    </location>
</feature>
<dbReference type="HAMAP" id="MF_00255">
    <property type="entry name" value="Gly_tRNA_synth_beta"/>
    <property type="match status" value="1"/>
</dbReference>
<dbReference type="EC" id="6.1.1.14" evidence="10"/>
<name>A0A172TK28_9BACL</name>
<dbReference type="PANTHER" id="PTHR30075:SF2">
    <property type="entry name" value="GLYCINE--TRNA LIGASE, CHLOROPLASTIC_MITOCHONDRIAL 2"/>
    <property type="match status" value="1"/>
</dbReference>
<dbReference type="NCBIfam" id="TIGR00211">
    <property type="entry name" value="glyS"/>
    <property type="match status" value="1"/>
</dbReference>
<dbReference type="InterPro" id="IPR008909">
    <property type="entry name" value="DALR_anticod-bd"/>
</dbReference>
<evidence type="ECO:0000259" key="11">
    <source>
        <dbReference type="Pfam" id="PF05746"/>
    </source>
</evidence>
<evidence type="ECO:0000256" key="7">
    <source>
        <dbReference type="ARBA" id="ARBA00022917"/>
    </source>
</evidence>
<dbReference type="SUPFAM" id="SSF109604">
    <property type="entry name" value="HD-domain/PDEase-like"/>
    <property type="match status" value="1"/>
</dbReference>
<sequence>MPKDLLLEIGLEEVPARFIRAAMEQLKEKTVKWLSEARIGHGEVKAYATPRRLAVYIQSVEEKQTDVNEEVKGPSRKIALDETGAWSKAAQGFARSQGVDPESFYFQELGGVEYIYAKKSSVGTATSSLLNEALPAIITSMTFPKNMRWGAWDLKFVRPIRWMVALFGEEVVPFEIAGVSTGRISRGHRFLGNDTEIGSPSAYADTLKEESVYVDVEERQGLILEGIQSLSKDKGWTISIKEDLLEEVLFLVEYPTVLFGTFDPDFLTIPQDVLITSMREHQRYFPVLNHDGELLPYFVTVRNGNEVALEQVAKGNEKVLRARLSDARFFYREDQKLPIATALDKLETIVFHEELGTVADKVRRIGKLAGMLSGIMKVDQVTAFHIERTAAICKFDLVTQMVYEFPELQGVMGEDYARKAGEPEPVAKGIFEHYQPRFSGDQSPASQVGAIVSIADKLDTIVGCFSIGIIPTGSQDPYALRRQAAGIVQMMLDHPTECTLAEAFRAALSVHRDAGLLKRDAEGIEKDLHDFFGLRVKNVLSEQARYDVVDAVLASGYNDISSVVRRGEALMEAVQQPDFKITVESFNRVNNLAGKATAHTVDASLFTESVEHDLYTRWLEIQGRYEHLLNQGMEGQALAALAELKPAVTAYFDKVMVMADDDNIRSNRLATLHAISGGLKKFADFSKLVW</sequence>
<dbReference type="InterPro" id="IPR006194">
    <property type="entry name" value="Gly-tRNA-synth_heterodimer"/>
</dbReference>
<keyword evidence="5 10" id="KW-0547">Nucleotide-binding</keyword>
<dbReference type="GO" id="GO:0006420">
    <property type="term" value="P:arginyl-tRNA aminoacylation"/>
    <property type="evidence" value="ECO:0007669"/>
    <property type="project" value="InterPro"/>
</dbReference>
<dbReference type="PRINTS" id="PR01045">
    <property type="entry name" value="TRNASYNTHGB"/>
</dbReference>
<evidence type="ECO:0000313" key="12">
    <source>
        <dbReference type="EMBL" id="ANE47326.1"/>
    </source>
</evidence>
<evidence type="ECO:0000256" key="8">
    <source>
        <dbReference type="ARBA" id="ARBA00023146"/>
    </source>
</evidence>
<dbReference type="Proteomes" id="UP000076927">
    <property type="component" value="Chromosome"/>
</dbReference>
<keyword evidence="8 10" id="KW-0030">Aminoacyl-tRNA synthetase</keyword>
<keyword evidence="7 10" id="KW-0648">Protein biosynthesis</keyword>
<evidence type="ECO:0000256" key="3">
    <source>
        <dbReference type="ARBA" id="ARBA00022490"/>
    </source>
</evidence>
<reference evidence="12 13" key="1">
    <citation type="submission" date="2015-01" db="EMBL/GenBank/DDBJ databases">
        <title>Paenibacillus swuensis/DY6/whole genome sequencing.</title>
        <authorList>
            <person name="Kim M.K."/>
            <person name="Srinivasan S."/>
            <person name="Lee J.-J."/>
        </authorList>
    </citation>
    <scope>NUCLEOTIDE SEQUENCE [LARGE SCALE GENOMIC DNA]</scope>
    <source>
        <strain evidence="12 13">DY6</strain>
    </source>
</reference>
<comment type="similarity">
    <text evidence="2 10">Belongs to the class-II aminoacyl-tRNA synthetase family.</text>
</comment>
<keyword evidence="6 10" id="KW-0067">ATP-binding</keyword>
<dbReference type="PROSITE" id="PS50861">
    <property type="entry name" value="AA_TRNA_LIGASE_II_GLYAB"/>
    <property type="match status" value="1"/>
</dbReference>
<dbReference type="STRING" id="1178515.SY83_14805"/>
<dbReference type="PANTHER" id="PTHR30075">
    <property type="entry name" value="GLYCYL-TRNA SYNTHETASE"/>
    <property type="match status" value="1"/>
</dbReference>
<protein>
    <recommendedName>
        <fullName evidence="10">Glycine--tRNA ligase beta subunit</fullName>
        <ecNumber evidence="10">6.1.1.14</ecNumber>
    </recommendedName>
    <alternativeName>
        <fullName evidence="10">Glycyl-tRNA synthetase beta subunit</fullName>
        <shortName evidence="10">GlyRS</shortName>
    </alternativeName>
</protein>
<keyword evidence="4 10" id="KW-0436">Ligase</keyword>
<comment type="subunit">
    <text evidence="10">Tetramer of two alpha and two beta subunits.</text>
</comment>
<dbReference type="InterPro" id="IPR015944">
    <property type="entry name" value="Gly-tRNA-synth_bsu"/>
</dbReference>
<dbReference type="EMBL" id="CP011388">
    <property type="protein sequence ID" value="ANE47326.1"/>
    <property type="molecule type" value="Genomic_DNA"/>
</dbReference>
<dbReference type="AlphaFoldDB" id="A0A172TK28"/>
<keyword evidence="13" id="KW-1185">Reference proteome</keyword>
<organism evidence="12 13">
    <name type="scientific">Paenibacillus swuensis</name>
    <dbReference type="NCBI Taxonomy" id="1178515"/>
    <lineage>
        <taxon>Bacteria</taxon>
        <taxon>Bacillati</taxon>
        <taxon>Bacillota</taxon>
        <taxon>Bacilli</taxon>
        <taxon>Bacillales</taxon>
        <taxon>Paenibacillaceae</taxon>
        <taxon>Paenibacillus</taxon>
    </lineage>
</organism>
<dbReference type="GO" id="GO:0004820">
    <property type="term" value="F:glycine-tRNA ligase activity"/>
    <property type="evidence" value="ECO:0007669"/>
    <property type="project" value="UniProtKB-UniRule"/>
</dbReference>
<dbReference type="GO" id="GO:0004814">
    <property type="term" value="F:arginine-tRNA ligase activity"/>
    <property type="evidence" value="ECO:0007669"/>
    <property type="project" value="InterPro"/>
</dbReference>
<evidence type="ECO:0000256" key="9">
    <source>
        <dbReference type="ARBA" id="ARBA00047937"/>
    </source>
</evidence>
<keyword evidence="3 10" id="KW-0963">Cytoplasm</keyword>
<dbReference type="RefSeq" id="WP_068607778.1">
    <property type="nucleotide sequence ID" value="NZ_CP011388.1"/>
</dbReference>
<dbReference type="OrthoDB" id="9775440at2"/>
<evidence type="ECO:0000313" key="13">
    <source>
        <dbReference type="Proteomes" id="UP000076927"/>
    </source>
</evidence>
<dbReference type="PATRIC" id="fig|1178515.4.peg.2975"/>
<dbReference type="GO" id="GO:0005524">
    <property type="term" value="F:ATP binding"/>
    <property type="evidence" value="ECO:0007669"/>
    <property type="project" value="UniProtKB-UniRule"/>
</dbReference>
<dbReference type="KEGG" id="pswu:SY83_14805"/>
<comment type="catalytic activity">
    <reaction evidence="9 10">
        <text>tRNA(Gly) + glycine + ATP = glycyl-tRNA(Gly) + AMP + diphosphate</text>
        <dbReference type="Rhea" id="RHEA:16013"/>
        <dbReference type="Rhea" id="RHEA-COMP:9664"/>
        <dbReference type="Rhea" id="RHEA-COMP:9683"/>
        <dbReference type="ChEBI" id="CHEBI:30616"/>
        <dbReference type="ChEBI" id="CHEBI:33019"/>
        <dbReference type="ChEBI" id="CHEBI:57305"/>
        <dbReference type="ChEBI" id="CHEBI:78442"/>
        <dbReference type="ChEBI" id="CHEBI:78522"/>
        <dbReference type="ChEBI" id="CHEBI:456215"/>
        <dbReference type="EC" id="6.1.1.14"/>
    </reaction>
</comment>